<gene>
    <name evidence="3" type="ORF">SH1V18_05390</name>
</gene>
<keyword evidence="3" id="KW-0378">Hydrolase</keyword>
<feature type="domain" description="Peptidase S9 prolyl oligopeptidase catalytic" evidence="2">
    <location>
        <begin position="140"/>
        <end position="314"/>
    </location>
</feature>
<dbReference type="SUPFAM" id="SSF53474">
    <property type="entry name" value="alpha/beta-Hydrolases"/>
    <property type="match status" value="1"/>
</dbReference>
<name>A0A9W5Y9W4_9FIRM</name>
<organism evidence="3 4">
    <name type="scientific">Vallitalea longa</name>
    <dbReference type="NCBI Taxonomy" id="2936439"/>
    <lineage>
        <taxon>Bacteria</taxon>
        <taxon>Bacillati</taxon>
        <taxon>Bacillota</taxon>
        <taxon>Clostridia</taxon>
        <taxon>Lachnospirales</taxon>
        <taxon>Vallitaleaceae</taxon>
        <taxon>Vallitalea</taxon>
    </lineage>
</organism>
<dbReference type="PANTHER" id="PTHR43358:SF4">
    <property type="entry name" value="ALPHA_BETA HYDROLASE FOLD-1 DOMAIN-CONTAINING PROTEIN"/>
    <property type="match status" value="1"/>
</dbReference>
<evidence type="ECO:0000313" key="4">
    <source>
        <dbReference type="Proteomes" id="UP001144256"/>
    </source>
</evidence>
<dbReference type="GO" id="GO:0006508">
    <property type="term" value="P:proteolysis"/>
    <property type="evidence" value="ECO:0007669"/>
    <property type="project" value="InterPro"/>
</dbReference>
<evidence type="ECO:0000313" key="3">
    <source>
        <dbReference type="EMBL" id="GKX28059.1"/>
    </source>
</evidence>
<evidence type="ECO:0000259" key="2">
    <source>
        <dbReference type="Pfam" id="PF00326"/>
    </source>
</evidence>
<reference evidence="3" key="1">
    <citation type="submission" date="2022-06" db="EMBL/GenBank/DDBJ databases">
        <title>Vallitalea longa sp. nov., an anaerobic bacterium isolated from marine sediment.</title>
        <authorList>
            <person name="Hirano S."/>
            <person name="Terahara T."/>
            <person name="Mori K."/>
            <person name="Hamada M."/>
            <person name="Matsumoto R."/>
            <person name="Kobayashi T."/>
        </authorList>
    </citation>
    <scope>NUCLEOTIDE SEQUENCE</scope>
    <source>
        <strain evidence="3">SH18-1</strain>
    </source>
</reference>
<dbReference type="Gene3D" id="3.40.50.1820">
    <property type="entry name" value="alpha/beta hydrolase"/>
    <property type="match status" value="1"/>
</dbReference>
<evidence type="ECO:0000256" key="1">
    <source>
        <dbReference type="SAM" id="Phobius"/>
    </source>
</evidence>
<protein>
    <submittedName>
        <fullName evidence="3">Alpha/beta hydrolase</fullName>
    </submittedName>
</protein>
<feature type="transmembrane region" description="Helical" evidence="1">
    <location>
        <begin position="12"/>
        <end position="32"/>
    </location>
</feature>
<keyword evidence="4" id="KW-1185">Reference proteome</keyword>
<sequence>MKKKLIKLSSVIFIVGALLIILVGFLLAFIPARMTKIHTDKIVKLYLNDMSYDIEDFHDKCYDMIQEDELITEDGHSIPIFYLLKENTYDNKTIVLVHWHESNHKAMYPIAEFFLEQDFNVVLYDARAHGDNTAKTVTFGYYEKEDLGTVIDYVNSKMTEDNIIGALGQSMGGATVGYYSGSNHGSENLDFAIIDSGYTSMYDEIGWQIDSFFIPMPTELLTKLGNLSNNQVYGYTYKNVSIVDAMKKSSIPTLIIHSEIDKKCPYYMGKELYEAIPHDNKRLVTFNNSKHLCAFWDEQAKYEEAIISFIDEYVN</sequence>
<dbReference type="InterPro" id="IPR001375">
    <property type="entry name" value="Peptidase_S9_cat"/>
</dbReference>
<dbReference type="EMBL" id="BRLB01000001">
    <property type="protein sequence ID" value="GKX28059.1"/>
    <property type="molecule type" value="Genomic_DNA"/>
</dbReference>
<dbReference type="Proteomes" id="UP001144256">
    <property type="component" value="Unassembled WGS sequence"/>
</dbReference>
<accession>A0A9W5Y9W4</accession>
<dbReference type="InterPro" id="IPR029058">
    <property type="entry name" value="AB_hydrolase_fold"/>
</dbReference>
<dbReference type="PANTHER" id="PTHR43358">
    <property type="entry name" value="ALPHA/BETA-HYDROLASE"/>
    <property type="match status" value="1"/>
</dbReference>
<dbReference type="GO" id="GO:0008236">
    <property type="term" value="F:serine-type peptidase activity"/>
    <property type="evidence" value="ECO:0007669"/>
    <property type="project" value="InterPro"/>
</dbReference>
<dbReference type="RefSeq" id="WP_281811982.1">
    <property type="nucleotide sequence ID" value="NZ_BRLB01000001.1"/>
</dbReference>
<dbReference type="InterPro" id="IPR052920">
    <property type="entry name" value="DNA-binding_regulatory"/>
</dbReference>
<dbReference type="Pfam" id="PF00326">
    <property type="entry name" value="Peptidase_S9"/>
    <property type="match status" value="1"/>
</dbReference>
<keyword evidence="1" id="KW-0812">Transmembrane</keyword>
<comment type="caution">
    <text evidence="3">The sequence shown here is derived from an EMBL/GenBank/DDBJ whole genome shotgun (WGS) entry which is preliminary data.</text>
</comment>
<keyword evidence="1" id="KW-1133">Transmembrane helix</keyword>
<dbReference type="AlphaFoldDB" id="A0A9W5Y9W4"/>
<keyword evidence="1" id="KW-0472">Membrane</keyword>
<proteinExistence type="predicted"/>